<evidence type="ECO:0000313" key="3">
    <source>
        <dbReference type="Proteomes" id="UP001341840"/>
    </source>
</evidence>
<feature type="region of interest" description="Disordered" evidence="1">
    <location>
        <begin position="55"/>
        <end position="74"/>
    </location>
</feature>
<gene>
    <name evidence="2" type="ORF">PIB30_106402</name>
</gene>
<keyword evidence="3" id="KW-1185">Reference proteome</keyword>
<proteinExistence type="predicted"/>
<feature type="non-terminal residue" evidence="2">
    <location>
        <position position="1"/>
    </location>
</feature>
<protein>
    <submittedName>
        <fullName evidence="2">Uncharacterized protein</fullName>
    </submittedName>
</protein>
<dbReference type="EMBL" id="JASCZI010034397">
    <property type="protein sequence ID" value="MED6129284.1"/>
    <property type="molecule type" value="Genomic_DNA"/>
</dbReference>
<organism evidence="2 3">
    <name type="scientific">Stylosanthes scabra</name>
    <dbReference type="NCBI Taxonomy" id="79078"/>
    <lineage>
        <taxon>Eukaryota</taxon>
        <taxon>Viridiplantae</taxon>
        <taxon>Streptophyta</taxon>
        <taxon>Embryophyta</taxon>
        <taxon>Tracheophyta</taxon>
        <taxon>Spermatophyta</taxon>
        <taxon>Magnoliopsida</taxon>
        <taxon>eudicotyledons</taxon>
        <taxon>Gunneridae</taxon>
        <taxon>Pentapetalae</taxon>
        <taxon>rosids</taxon>
        <taxon>fabids</taxon>
        <taxon>Fabales</taxon>
        <taxon>Fabaceae</taxon>
        <taxon>Papilionoideae</taxon>
        <taxon>50 kb inversion clade</taxon>
        <taxon>dalbergioids sensu lato</taxon>
        <taxon>Dalbergieae</taxon>
        <taxon>Pterocarpus clade</taxon>
        <taxon>Stylosanthes</taxon>
    </lineage>
</organism>
<evidence type="ECO:0000313" key="2">
    <source>
        <dbReference type="EMBL" id="MED6129284.1"/>
    </source>
</evidence>
<sequence length="128" mass="14312">EREEIKEVQRKTKARLQTVTKLASHVLEHFIEPKVPHHEEGLSVVTLRFGTQLKGPTINGPNNTHASPMGDNLNEGVTKVKKITTEKKDEAIPDTQKRIVSAKDQGPLPYPVAAKRTRKTKTMDPCII</sequence>
<reference evidence="2 3" key="1">
    <citation type="journal article" date="2023" name="Plants (Basel)">
        <title>Bridging the Gap: Combining Genomics and Transcriptomics Approaches to Understand Stylosanthes scabra, an Orphan Legume from the Brazilian Caatinga.</title>
        <authorList>
            <person name="Ferreira-Neto J.R.C."/>
            <person name="da Silva M.D."/>
            <person name="Binneck E."/>
            <person name="de Melo N.F."/>
            <person name="da Silva R.H."/>
            <person name="de Melo A.L.T.M."/>
            <person name="Pandolfi V."/>
            <person name="Bustamante F.O."/>
            <person name="Brasileiro-Vidal A.C."/>
            <person name="Benko-Iseppon A.M."/>
        </authorList>
    </citation>
    <scope>NUCLEOTIDE SEQUENCE [LARGE SCALE GENOMIC DNA]</scope>
    <source>
        <tissue evidence="2">Leaves</tissue>
    </source>
</reference>
<comment type="caution">
    <text evidence="2">The sequence shown here is derived from an EMBL/GenBank/DDBJ whole genome shotgun (WGS) entry which is preliminary data.</text>
</comment>
<evidence type="ECO:0000256" key="1">
    <source>
        <dbReference type="SAM" id="MobiDB-lite"/>
    </source>
</evidence>
<dbReference type="Proteomes" id="UP001341840">
    <property type="component" value="Unassembled WGS sequence"/>
</dbReference>
<name>A0ABU6RZF0_9FABA</name>
<accession>A0ABU6RZF0</accession>